<evidence type="ECO:0000256" key="2">
    <source>
        <dbReference type="ARBA" id="ARBA00022553"/>
    </source>
</evidence>
<evidence type="ECO:0000256" key="1">
    <source>
        <dbReference type="ARBA" id="ARBA00022448"/>
    </source>
</evidence>
<evidence type="ECO:0000313" key="11">
    <source>
        <dbReference type="Proteomes" id="UP000234237"/>
    </source>
</evidence>
<keyword evidence="4 9" id="KW-0808">Transferase</keyword>
<evidence type="ECO:0000256" key="3">
    <source>
        <dbReference type="ARBA" id="ARBA00022597"/>
    </source>
</evidence>
<accession>A0A2K9J110</accession>
<evidence type="ECO:0000256" key="4">
    <source>
        <dbReference type="ARBA" id="ARBA00022679"/>
    </source>
</evidence>
<evidence type="ECO:0000256" key="6">
    <source>
        <dbReference type="ARBA" id="ARBA00022777"/>
    </source>
</evidence>
<dbReference type="InterPro" id="IPR003501">
    <property type="entry name" value="PTS_EIIB_2/3"/>
</dbReference>
<reference evidence="9" key="1">
    <citation type="submission" date="2016-11" db="EMBL/GenBank/DDBJ databases">
        <title>Complete genome sequence of Virgibacillus dokdonensis 21D, a halophilic bacterium isolated from the deep hypersaline anoxic basin Discovery in the Mediterranean Sea.</title>
        <authorList>
            <person name="Zeaiter Z."/>
            <person name="Booth J.M."/>
            <person name="Prosdocimi E.M."/>
            <person name="Mapelli F."/>
            <person name="Fusi M."/>
            <person name="Daffonchio D."/>
            <person name="Borin S."/>
            <person name="Crotti E."/>
        </authorList>
    </citation>
    <scope>NUCLEOTIDE SEQUENCE</scope>
    <source>
        <strain evidence="9">21D</strain>
    </source>
</reference>
<dbReference type="PANTHER" id="PTHR34581:SF2">
    <property type="entry name" value="PTS SYSTEM N,N'-DIACETYLCHITOBIOSE-SPECIFIC EIIB COMPONENT"/>
    <property type="match status" value="1"/>
</dbReference>
<evidence type="ECO:0000313" key="9">
    <source>
        <dbReference type="EMBL" id="AUJ24713.1"/>
    </source>
</evidence>
<gene>
    <name evidence="9" type="primary">licB_3</name>
    <name evidence="9" type="ORF">A21D_01632</name>
    <name evidence="10" type="ORF">V2W34_11260</name>
</gene>
<dbReference type="AlphaFoldDB" id="A0A2K9J110"/>
<reference evidence="11" key="2">
    <citation type="submission" date="2016-11" db="EMBL/GenBank/DDBJ databases">
        <title>Complete genome sequence of Virgibacillus pantothenticus 21D, a halophilic bacterium isolated from the deep hypersaline anoxic basin Discovery in the Mediterranean Sea.</title>
        <authorList>
            <person name="Zeaiter Z."/>
            <person name="Booth J.M."/>
            <person name="Prosdocimi E.M."/>
            <person name="Mapelli F."/>
            <person name="Fusi M."/>
            <person name="Daffonchio D."/>
            <person name="Borin S."/>
            <person name="Crotti E."/>
        </authorList>
    </citation>
    <scope>NUCLEOTIDE SEQUENCE [LARGE SCALE GENOMIC DNA]</scope>
    <source>
        <strain evidence="11">21D</strain>
    </source>
</reference>
<dbReference type="EMBL" id="JAZHPM010000018">
    <property type="protein sequence ID" value="MEF2292579.1"/>
    <property type="molecule type" value="Genomic_DNA"/>
</dbReference>
<dbReference type="Proteomes" id="UP001356080">
    <property type="component" value="Unassembled WGS sequence"/>
</dbReference>
<dbReference type="STRING" id="302167.GCA_900166595_00102"/>
<dbReference type="SUPFAM" id="SSF52794">
    <property type="entry name" value="PTS system IIB component-like"/>
    <property type="match status" value="1"/>
</dbReference>
<protein>
    <submittedName>
        <fullName evidence="9">Lichenan-specific phosphotransferase enzyme IIB component</fullName>
        <ecNumber evidence="9">2.7.1.191</ecNumber>
    </submittedName>
    <submittedName>
        <fullName evidence="10">PTS sugar transporter subunit IIB</fullName>
        <ecNumber evidence="10">2.7.1.-</ecNumber>
    </submittedName>
</protein>
<dbReference type="EC" id="2.7.1.191" evidence="9"/>
<evidence type="ECO:0000313" key="10">
    <source>
        <dbReference type="EMBL" id="MEF2292579.1"/>
    </source>
</evidence>
<dbReference type="GO" id="GO:0016301">
    <property type="term" value="F:kinase activity"/>
    <property type="evidence" value="ECO:0007669"/>
    <property type="project" value="UniProtKB-KW"/>
</dbReference>
<keyword evidence="12" id="KW-1185">Reference proteome</keyword>
<keyword evidence="1" id="KW-0813">Transport</keyword>
<keyword evidence="6" id="KW-0418">Kinase</keyword>
<evidence type="ECO:0000259" key="8">
    <source>
        <dbReference type="PROSITE" id="PS51100"/>
    </source>
</evidence>
<keyword evidence="2" id="KW-0597">Phosphoprotein</keyword>
<dbReference type="PROSITE" id="PS51100">
    <property type="entry name" value="PTS_EIIB_TYPE_3"/>
    <property type="match status" value="1"/>
</dbReference>
<dbReference type="GO" id="GO:0008982">
    <property type="term" value="F:protein-N(PI)-phosphohistidine-sugar phosphotransferase activity"/>
    <property type="evidence" value="ECO:0007669"/>
    <property type="project" value="InterPro"/>
</dbReference>
<feature type="domain" description="PTS EIIB type-3" evidence="8">
    <location>
        <begin position="1"/>
        <end position="101"/>
    </location>
</feature>
<dbReference type="InterPro" id="IPR013012">
    <property type="entry name" value="PTS_EIIB_3"/>
</dbReference>
<dbReference type="PANTHER" id="PTHR34581">
    <property type="entry name" value="PTS SYSTEM N,N'-DIACETYLCHITOBIOSE-SPECIFIC EIIB COMPONENT"/>
    <property type="match status" value="1"/>
</dbReference>
<dbReference type="InterPro" id="IPR036095">
    <property type="entry name" value="PTS_EIIB-like_sf"/>
</dbReference>
<dbReference type="GO" id="GO:0009401">
    <property type="term" value="P:phosphoenolpyruvate-dependent sugar phosphotransferase system"/>
    <property type="evidence" value="ECO:0007669"/>
    <property type="project" value="UniProtKB-KW"/>
</dbReference>
<dbReference type="Gene3D" id="3.40.50.2300">
    <property type="match status" value="1"/>
</dbReference>
<dbReference type="RefSeq" id="WP_077701844.1">
    <property type="nucleotide sequence ID" value="NZ_CP018622.1"/>
</dbReference>
<dbReference type="CDD" id="cd05564">
    <property type="entry name" value="PTS_IIB_chitobiose_lichenan"/>
    <property type="match status" value="1"/>
</dbReference>
<dbReference type="KEGG" id="vpn:A21D_01632"/>
<evidence type="ECO:0000313" key="12">
    <source>
        <dbReference type="Proteomes" id="UP001356080"/>
    </source>
</evidence>
<dbReference type="EC" id="2.7.1.-" evidence="10"/>
<dbReference type="Proteomes" id="UP000234237">
    <property type="component" value="Chromosome"/>
</dbReference>
<feature type="modified residue" description="Phosphocysteine; by EIIA" evidence="7">
    <location>
        <position position="7"/>
    </location>
</feature>
<proteinExistence type="predicted"/>
<keyword evidence="5" id="KW-0598">Phosphotransferase system</keyword>
<evidence type="ECO:0000256" key="5">
    <source>
        <dbReference type="ARBA" id="ARBA00022683"/>
    </source>
</evidence>
<reference evidence="10 12" key="3">
    <citation type="submission" date="2024-01" db="EMBL/GenBank/DDBJ databases">
        <title>Survival strategy associated with biotechnological potential of Virgibacillus dokdonensis T4.6 isolated from salt-fermented shrimp paste.</title>
        <authorList>
            <person name="Doan T.V."/>
            <person name="Quach N.T."/>
            <person name="Phi Q.-T."/>
        </authorList>
    </citation>
    <scope>NUCLEOTIDE SEQUENCE [LARGE SCALE GENOMIC DNA]</scope>
    <source>
        <strain evidence="10 12">T4.6</strain>
    </source>
</reference>
<name>A0A2K9J110_9BACI</name>
<dbReference type="EMBL" id="CP018622">
    <property type="protein sequence ID" value="AUJ24713.1"/>
    <property type="molecule type" value="Genomic_DNA"/>
</dbReference>
<sequence length="101" mass="10818">MNILLVCNAGMSSSILVDKMKKAAAAQNLDVVVEARSNNAINEEKGKWDICLVGPQIIYAVDSIKATLGIPVAAVEPRTYAMANGEEALKQAFKMHEEGKA</sequence>
<evidence type="ECO:0000256" key="7">
    <source>
        <dbReference type="PROSITE-ProRule" id="PRU00423"/>
    </source>
</evidence>
<dbReference type="Pfam" id="PF02302">
    <property type="entry name" value="PTS_IIB"/>
    <property type="match status" value="1"/>
</dbReference>
<keyword evidence="3 10" id="KW-0762">Sugar transport</keyword>
<dbReference type="InterPro" id="IPR051819">
    <property type="entry name" value="PTS_sugar-specific_EIIB"/>
</dbReference>
<organism evidence="9 11">
    <name type="scientific">Virgibacillus dokdonensis</name>
    <dbReference type="NCBI Taxonomy" id="302167"/>
    <lineage>
        <taxon>Bacteria</taxon>
        <taxon>Bacillati</taxon>
        <taxon>Bacillota</taxon>
        <taxon>Bacilli</taxon>
        <taxon>Bacillales</taxon>
        <taxon>Bacillaceae</taxon>
        <taxon>Virgibacillus</taxon>
    </lineage>
</organism>